<reference evidence="2" key="1">
    <citation type="journal article" date="2014" name="Front. Microbiol.">
        <title>High frequency of phylogenetically diverse reductive dehalogenase-homologous genes in deep subseafloor sedimentary metagenomes.</title>
        <authorList>
            <person name="Kawai M."/>
            <person name="Futagami T."/>
            <person name="Toyoda A."/>
            <person name="Takaki Y."/>
            <person name="Nishi S."/>
            <person name="Hori S."/>
            <person name="Arai W."/>
            <person name="Tsubouchi T."/>
            <person name="Morono Y."/>
            <person name="Uchiyama I."/>
            <person name="Ito T."/>
            <person name="Fujiyama A."/>
            <person name="Inagaki F."/>
            <person name="Takami H."/>
        </authorList>
    </citation>
    <scope>NUCLEOTIDE SEQUENCE</scope>
    <source>
        <strain evidence="2">Expedition CK06-06</strain>
    </source>
</reference>
<comment type="caution">
    <text evidence="2">The sequence shown here is derived from an EMBL/GenBank/DDBJ whole genome shotgun (WGS) entry which is preliminary data.</text>
</comment>
<dbReference type="EMBL" id="BARS01031288">
    <property type="protein sequence ID" value="GAG16485.1"/>
    <property type="molecule type" value="Genomic_DNA"/>
</dbReference>
<evidence type="ECO:0000313" key="2">
    <source>
        <dbReference type="EMBL" id="GAG16485.1"/>
    </source>
</evidence>
<feature type="region of interest" description="Disordered" evidence="1">
    <location>
        <begin position="83"/>
        <end position="123"/>
    </location>
</feature>
<gene>
    <name evidence="2" type="ORF">S01H1_48710</name>
</gene>
<protein>
    <submittedName>
        <fullName evidence="2">Uncharacterized protein</fullName>
    </submittedName>
</protein>
<organism evidence="2">
    <name type="scientific">marine sediment metagenome</name>
    <dbReference type="NCBI Taxonomy" id="412755"/>
    <lineage>
        <taxon>unclassified sequences</taxon>
        <taxon>metagenomes</taxon>
        <taxon>ecological metagenomes</taxon>
    </lineage>
</organism>
<accession>X0VDT5</accession>
<proteinExistence type="predicted"/>
<dbReference type="AlphaFoldDB" id="X0VDT5"/>
<feature type="non-terminal residue" evidence="2">
    <location>
        <position position="1"/>
    </location>
</feature>
<name>X0VDT5_9ZZZZ</name>
<feature type="compositionally biased region" description="Acidic residues" evidence="1">
    <location>
        <begin position="98"/>
        <end position="123"/>
    </location>
</feature>
<sequence>TENKYDFPPPVDTPLYFGVCALVANDENDDCIDLSIEAWETFYEELFGGFENLADSIAEDENEEDELDNIAAEMKTKSGYLKDDFVVDDNPVDNSSNESDEEEFDDDSAELDLEEYSYSDEDE</sequence>
<evidence type="ECO:0000256" key="1">
    <source>
        <dbReference type="SAM" id="MobiDB-lite"/>
    </source>
</evidence>